<sequence length="461" mass="52179">MQENEEMLHALENHQARNIVEIQEGRHGNQVQEPLVAANVVQEQLQPVNAVQGLLPPDRQNLIDNAANLNGDLDLTPTVVRMIARFQAHASTTGTMMTNFLEETEDLLIQIQNNLRAQVNTLLVPGQSFRRLEVFASANECPAKYCRMIESRGIPLGKRLDSVYDKATSSYVPDLVTESFQYVSAIEILELVLSSPEVREAIESGEPSEAGMYGSFLDGIHYAQHPFLQIYRRALRLKIYVDDLEIVGPLGSKTGVHILMVFYLQMDNLPSQMNSGLSSIHVLLICCSEDVKKYGYSRILAPFLDDLKKLESDEGVQILIDDEISVLRATVIALCGDGLAIHEVYALLSPSSNKFCRMCMYLREDLHNASSERAPERTEDLFNQHYDLLRQSNFSQEVKTLTGVNGESSFTSRFFHRSRNKIFDLMHEFLEGICPMTIKAVLHQYVIIEKRLNIQEMNDRI</sequence>
<dbReference type="EMBL" id="CM056742">
    <property type="protein sequence ID" value="KAJ8676902.1"/>
    <property type="molecule type" value="Genomic_DNA"/>
</dbReference>
<dbReference type="Proteomes" id="UP001239111">
    <property type="component" value="Chromosome 2"/>
</dbReference>
<evidence type="ECO:0000313" key="1">
    <source>
        <dbReference type="EMBL" id="KAJ8676902.1"/>
    </source>
</evidence>
<proteinExistence type="predicted"/>
<gene>
    <name evidence="1" type="ORF">QAD02_012689</name>
</gene>
<keyword evidence="2" id="KW-1185">Reference proteome</keyword>
<comment type="caution">
    <text evidence="1">The sequence shown here is derived from an EMBL/GenBank/DDBJ whole genome shotgun (WGS) entry which is preliminary data.</text>
</comment>
<accession>A0ACC2P397</accession>
<reference evidence="1" key="1">
    <citation type="submission" date="2023-04" db="EMBL/GenBank/DDBJ databases">
        <title>A chromosome-level genome assembly of the parasitoid wasp Eretmocerus hayati.</title>
        <authorList>
            <person name="Zhong Y."/>
            <person name="Liu S."/>
            <person name="Liu Y."/>
        </authorList>
    </citation>
    <scope>NUCLEOTIDE SEQUENCE</scope>
    <source>
        <strain evidence="1">ZJU_SS_LIU_2023</strain>
    </source>
</reference>
<protein>
    <submittedName>
        <fullName evidence="1">Uncharacterized protein</fullName>
    </submittedName>
</protein>
<organism evidence="1 2">
    <name type="scientific">Eretmocerus hayati</name>
    <dbReference type="NCBI Taxonomy" id="131215"/>
    <lineage>
        <taxon>Eukaryota</taxon>
        <taxon>Metazoa</taxon>
        <taxon>Ecdysozoa</taxon>
        <taxon>Arthropoda</taxon>
        <taxon>Hexapoda</taxon>
        <taxon>Insecta</taxon>
        <taxon>Pterygota</taxon>
        <taxon>Neoptera</taxon>
        <taxon>Endopterygota</taxon>
        <taxon>Hymenoptera</taxon>
        <taxon>Apocrita</taxon>
        <taxon>Proctotrupomorpha</taxon>
        <taxon>Chalcidoidea</taxon>
        <taxon>Aphelinidae</taxon>
        <taxon>Aphelininae</taxon>
        <taxon>Eretmocerus</taxon>
    </lineage>
</organism>
<evidence type="ECO:0000313" key="2">
    <source>
        <dbReference type="Proteomes" id="UP001239111"/>
    </source>
</evidence>
<name>A0ACC2P397_9HYME</name>